<dbReference type="GO" id="GO:0030956">
    <property type="term" value="C:glutamyl-tRNA(Gln) amidotransferase complex"/>
    <property type="evidence" value="ECO:0007669"/>
    <property type="project" value="UniProtKB-UniRule"/>
</dbReference>
<evidence type="ECO:0000256" key="8">
    <source>
        <dbReference type="SAM" id="MobiDB-lite"/>
    </source>
</evidence>
<comment type="similarity">
    <text evidence="1 7">Belongs to the amidase family. GatA subfamily.</text>
</comment>
<dbReference type="GO" id="GO:0032543">
    <property type="term" value="P:mitochondrial translation"/>
    <property type="evidence" value="ECO:0007669"/>
    <property type="project" value="UniProtKB-UniRule"/>
</dbReference>
<proteinExistence type="inferred from homology"/>
<keyword evidence="4 7" id="KW-0067">ATP-binding</keyword>
<dbReference type="Pfam" id="PF01425">
    <property type="entry name" value="Amidase"/>
    <property type="match status" value="1"/>
</dbReference>
<evidence type="ECO:0000256" key="5">
    <source>
        <dbReference type="ARBA" id="ARBA00022917"/>
    </source>
</evidence>
<dbReference type="Gene3D" id="3.90.1300.10">
    <property type="entry name" value="Amidase signature (AS) domain"/>
    <property type="match status" value="1"/>
</dbReference>
<dbReference type="PANTHER" id="PTHR11895">
    <property type="entry name" value="TRANSAMIDASE"/>
    <property type="match status" value="1"/>
</dbReference>
<comment type="subunit">
    <text evidence="7">Subunit of the heterotrimeric GatCAB amidotransferase (AdT) complex, composed of A, B and C subunits.</text>
</comment>
<evidence type="ECO:0000256" key="1">
    <source>
        <dbReference type="ARBA" id="ARBA00008069"/>
    </source>
</evidence>
<feature type="active site" description="Charge relay system" evidence="7">
    <location>
        <position position="189"/>
    </location>
</feature>
<sequence length="528" mass="55294">MSAPSRRPKGRPPGRRRLRNRPRNRRASDSGSPGTLRIGVATSDNGPPAASGARGEPSLAARTEDALERAAAINRRVQAFLHLDREGALATARALDRQSPDCRGPLFGLPVAVKDNIAVRGLPSTSGSALLRDYRAPYDATVVTRLRQAGAIILGTANLDEFGMGSSTTRGFRGPTRNPVDPTRITGGSSGGPAAAVAAGAVPAALGTDTGGSVRQPAAHCGIFAIRPTYGRVSRYGITAYASSFDQVGCLATDLRVLGHVLSQIAGGDPRDATSVSRKVPDFAAAAARPELPRRIVTVGDADLEVLDAPSQRAFHAAVGRFEEAGCEIRRIGLPNPESSVAAYYLLACAEASSNLSRFDGIRYGHRRAGQESLPTTFRESRTQGFGTEVRRRILLGTTVLSRGYRDAIYGAATEARRQITARVLSAFDHGALLLLPITKVPPRHLADPVPATADYDGDRFTILAALAGVPAIAVPAGERSGLPFGVELMAPPWNEAALFSAAAAFSAIPSAAARRSRSPSPGAAGVR</sequence>
<evidence type="ECO:0000256" key="4">
    <source>
        <dbReference type="ARBA" id="ARBA00022840"/>
    </source>
</evidence>
<evidence type="ECO:0000256" key="2">
    <source>
        <dbReference type="ARBA" id="ARBA00022598"/>
    </source>
</evidence>
<dbReference type="GO" id="GO:0005524">
    <property type="term" value="F:ATP binding"/>
    <property type="evidence" value="ECO:0007669"/>
    <property type="project" value="UniProtKB-KW"/>
</dbReference>
<dbReference type="EMBL" id="CASHTH010000207">
    <property type="protein sequence ID" value="CAI7994147.1"/>
    <property type="molecule type" value="Genomic_DNA"/>
</dbReference>
<dbReference type="InterPro" id="IPR020556">
    <property type="entry name" value="Amidase_CS"/>
</dbReference>
<dbReference type="GO" id="GO:0050567">
    <property type="term" value="F:glutaminyl-tRNA synthase (glutamine-hydrolyzing) activity"/>
    <property type="evidence" value="ECO:0007669"/>
    <property type="project" value="UniProtKB-UniRule"/>
</dbReference>
<dbReference type="PANTHER" id="PTHR11895:SF7">
    <property type="entry name" value="GLUTAMYL-TRNA(GLN) AMIDOTRANSFERASE SUBUNIT A, MITOCHONDRIAL"/>
    <property type="match status" value="1"/>
</dbReference>
<accession>A0AA35W2R4</accession>
<dbReference type="InterPro" id="IPR004412">
    <property type="entry name" value="GatA"/>
</dbReference>
<comment type="catalytic activity">
    <reaction evidence="6 7">
        <text>L-glutamyl-tRNA(Gln) + L-glutamine + ATP + H2O = L-glutaminyl-tRNA(Gln) + L-glutamate + ADP + phosphate + H(+)</text>
        <dbReference type="Rhea" id="RHEA:17521"/>
        <dbReference type="Rhea" id="RHEA-COMP:9681"/>
        <dbReference type="Rhea" id="RHEA-COMP:9684"/>
        <dbReference type="ChEBI" id="CHEBI:15377"/>
        <dbReference type="ChEBI" id="CHEBI:15378"/>
        <dbReference type="ChEBI" id="CHEBI:29985"/>
        <dbReference type="ChEBI" id="CHEBI:30616"/>
        <dbReference type="ChEBI" id="CHEBI:43474"/>
        <dbReference type="ChEBI" id="CHEBI:58359"/>
        <dbReference type="ChEBI" id="CHEBI:78520"/>
        <dbReference type="ChEBI" id="CHEBI:78521"/>
        <dbReference type="ChEBI" id="CHEBI:456216"/>
        <dbReference type="EC" id="6.3.5.7"/>
    </reaction>
</comment>
<evidence type="ECO:0000256" key="3">
    <source>
        <dbReference type="ARBA" id="ARBA00022741"/>
    </source>
</evidence>
<dbReference type="GO" id="GO:0005739">
    <property type="term" value="C:mitochondrion"/>
    <property type="evidence" value="ECO:0007669"/>
    <property type="project" value="UniProtKB-SubCell"/>
</dbReference>
<evidence type="ECO:0000313" key="10">
    <source>
        <dbReference type="EMBL" id="CAI7994147.1"/>
    </source>
</evidence>
<evidence type="ECO:0000256" key="7">
    <source>
        <dbReference type="HAMAP-Rule" id="MF_03150"/>
    </source>
</evidence>
<protein>
    <recommendedName>
        <fullName evidence="7">Glutamyl-tRNA(Gln) amidotransferase subunit A, mitochondrial</fullName>
        <shortName evidence="7">Glu-AdT subunit A</shortName>
        <ecNumber evidence="7">6.3.5.7</ecNumber>
    </recommendedName>
</protein>
<comment type="caution">
    <text evidence="10">The sequence shown here is derived from an EMBL/GenBank/DDBJ whole genome shotgun (WGS) entry which is preliminary data.</text>
</comment>
<dbReference type="InterPro" id="IPR036928">
    <property type="entry name" value="AS_sf"/>
</dbReference>
<dbReference type="GO" id="GO:0070681">
    <property type="term" value="P:glutaminyl-tRNAGln biosynthesis via transamidation"/>
    <property type="evidence" value="ECO:0007669"/>
    <property type="project" value="UniProtKB-UniRule"/>
</dbReference>
<dbReference type="SUPFAM" id="SSF75304">
    <property type="entry name" value="Amidase signature (AS) enzymes"/>
    <property type="match status" value="1"/>
</dbReference>
<comment type="function">
    <text evidence="7">Allows the formation of correctly charged Gln-tRNA(Gln) through the transamidation of misacylated Glu-tRNA(Gln) in the mitochondria. The reaction takes place in the presence of glutamine and ATP through an activated gamma-phospho-Glu-tRNA(Gln).</text>
</comment>
<reference evidence="10" key="1">
    <citation type="submission" date="2023-03" db="EMBL/GenBank/DDBJ databases">
        <authorList>
            <person name="Steffen K."/>
            <person name="Cardenas P."/>
        </authorList>
    </citation>
    <scope>NUCLEOTIDE SEQUENCE</scope>
</reference>
<keyword evidence="11" id="KW-1185">Reference proteome</keyword>
<keyword evidence="5 7" id="KW-0648">Protein biosynthesis</keyword>
<gene>
    <name evidence="10" type="ORF">GBAR_LOCUS1394</name>
</gene>
<dbReference type="EC" id="6.3.5.7" evidence="7"/>
<comment type="subcellular location">
    <subcellularLocation>
        <location evidence="7">Mitochondrion</location>
    </subcellularLocation>
</comment>
<dbReference type="InterPro" id="IPR023631">
    <property type="entry name" value="Amidase_dom"/>
</dbReference>
<organism evidence="10 11">
    <name type="scientific">Geodia barretti</name>
    <name type="common">Barrett's horny sponge</name>
    <dbReference type="NCBI Taxonomy" id="519541"/>
    <lineage>
        <taxon>Eukaryota</taxon>
        <taxon>Metazoa</taxon>
        <taxon>Porifera</taxon>
        <taxon>Demospongiae</taxon>
        <taxon>Heteroscleromorpha</taxon>
        <taxon>Tetractinellida</taxon>
        <taxon>Astrophorina</taxon>
        <taxon>Geodiidae</taxon>
        <taxon>Geodia</taxon>
    </lineage>
</organism>
<dbReference type="AlphaFoldDB" id="A0AA35W2R4"/>
<evidence type="ECO:0000259" key="9">
    <source>
        <dbReference type="Pfam" id="PF01425"/>
    </source>
</evidence>
<keyword evidence="2 7" id="KW-0436">Ligase</keyword>
<evidence type="ECO:0000313" key="11">
    <source>
        <dbReference type="Proteomes" id="UP001174909"/>
    </source>
</evidence>
<keyword evidence="3 7" id="KW-0547">Nucleotide-binding</keyword>
<keyword evidence="7" id="KW-0496">Mitochondrion</keyword>
<dbReference type="PROSITE" id="PS00571">
    <property type="entry name" value="AMIDASES"/>
    <property type="match status" value="1"/>
</dbReference>
<feature type="compositionally biased region" description="Basic residues" evidence="8">
    <location>
        <begin position="1"/>
        <end position="25"/>
    </location>
</feature>
<dbReference type="InterPro" id="IPR000120">
    <property type="entry name" value="Amidase"/>
</dbReference>
<feature type="domain" description="Amidase" evidence="9">
    <location>
        <begin position="63"/>
        <end position="499"/>
    </location>
</feature>
<dbReference type="HAMAP" id="MF_00120">
    <property type="entry name" value="GatA"/>
    <property type="match status" value="1"/>
</dbReference>
<evidence type="ECO:0000256" key="6">
    <source>
        <dbReference type="ARBA" id="ARBA00047407"/>
    </source>
</evidence>
<feature type="region of interest" description="Disordered" evidence="8">
    <location>
        <begin position="1"/>
        <end position="57"/>
    </location>
</feature>
<feature type="active site" description="Acyl-ester intermediate" evidence="7">
    <location>
        <position position="213"/>
    </location>
</feature>
<name>A0AA35W2R4_GEOBA</name>
<feature type="active site" description="Charge relay system" evidence="7">
    <location>
        <position position="114"/>
    </location>
</feature>
<dbReference type="Proteomes" id="UP001174909">
    <property type="component" value="Unassembled WGS sequence"/>
</dbReference>